<reference evidence="1" key="1">
    <citation type="submission" date="2021-11" db="EMBL/GenBank/DDBJ databases">
        <title>Draft genome sequence of Alcaligenes endophyticus type strain CCUG 75668T.</title>
        <authorList>
            <person name="Salva-Serra F."/>
            <person name="Duran R.E."/>
            <person name="Seeger M."/>
            <person name="Moore E.R.B."/>
            <person name="Jaen-Luchoro D."/>
        </authorList>
    </citation>
    <scope>NUCLEOTIDE SEQUENCE</scope>
    <source>
        <strain evidence="1">CCUG 75668</strain>
    </source>
</reference>
<organism evidence="1 2">
    <name type="scientific">Alcaligenes endophyticus</name>
    <dbReference type="NCBI Taxonomy" id="1929088"/>
    <lineage>
        <taxon>Bacteria</taxon>
        <taxon>Pseudomonadati</taxon>
        <taxon>Pseudomonadota</taxon>
        <taxon>Betaproteobacteria</taxon>
        <taxon>Burkholderiales</taxon>
        <taxon>Alcaligenaceae</taxon>
        <taxon>Alcaligenes</taxon>
    </lineage>
</organism>
<evidence type="ECO:0000313" key="2">
    <source>
        <dbReference type="Proteomes" id="UP001168613"/>
    </source>
</evidence>
<protein>
    <submittedName>
        <fullName evidence="1">Uncharacterized protein</fullName>
    </submittedName>
</protein>
<proteinExistence type="predicted"/>
<dbReference type="Proteomes" id="UP001168613">
    <property type="component" value="Unassembled WGS sequence"/>
</dbReference>
<sequence>MFGAIYRVSGQWLIGLATGLGGLPSGTWAQQAVLTWHTQERTVLGSDIYLIHAFNAKGPLVQLLPQVQTKFGQRCGSFERYMRVEQTHYFLTPGDFGCLLHVQGDQYAYHGVLSIREQLSSSQPFVLQAIWQDLGWRVTWQHCESEQPDIVPASPKSLHCVVVAAADSQPVESTAFIQALKRAQWHPHKDLPSVWLGPEQQRLTVYWGREQQHLLVRCQPCH</sequence>
<accession>A0ABT8EK67</accession>
<gene>
    <name evidence="1" type="ORF">LMS43_10365</name>
</gene>
<name>A0ABT8EK67_9BURK</name>
<dbReference type="RefSeq" id="WP_266124361.1">
    <property type="nucleotide sequence ID" value="NZ_JAJHNU010000002.1"/>
</dbReference>
<dbReference type="EMBL" id="JAJHNU010000002">
    <property type="protein sequence ID" value="MDN4121694.1"/>
    <property type="molecule type" value="Genomic_DNA"/>
</dbReference>
<comment type="caution">
    <text evidence="1">The sequence shown here is derived from an EMBL/GenBank/DDBJ whole genome shotgun (WGS) entry which is preliminary data.</text>
</comment>
<keyword evidence="2" id="KW-1185">Reference proteome</keyword>
<evidence type="ECO:0000313" key="1">
    <source>
        <dbReference type="EMBL" id="MDN4121694.1"/>
    </source>
</evidence>